<evidence type="ECO:0000256" key="1">
    <source>
        <dbReference type="SAM" id="SignalP"/>
    </source>
</evidence>
<accession>A0A399S050</accession>
<sequence length="136" mass="15144">MKKTHKAVAPLFAVLLTIFFTSCGGEEEVGSENMISGADNKTWVVDEEKDASGQEQDLTDTEEAQNMQFYADGRFAMGGNGMLQTGTWSFDQTAKRITLQFEDEDVTQTFEVLKLDDDEMDLKAPDGTTLELEVKE</sequence>
<feature type="signal peptide" evidence="1">
    <location>
        <begin position="1"/>
        <end position="24"/>
    </location>
</feature>
<dbReference type="OrthoDB" id="893294at2"/>
<feature type="chain" id="PRO_5017316679" description="Lipocalin-like domain-containing protein" evidence="1">
    <location>
        <begin position="25"/>
        <end position="136"/>
    </location>
</feature>
<protein>
    <recommendedName>
        <fullName evidence="2">Lipocalin-like domain-containing protein</fullName>
    </recommendedName>
</protein>
<dbReference type="RefSeq" id="WP_119432625.1">
    <property type="nucleotide sequence ID" value="NZ_QWGE01000004.1"/>
</dbReference>
<evidence type="ECO:0000259" key="2">
    <source>
        <dbReference type="Pfam" id="PF13648"/>
    </source>
</evidence>
<dbReference type="EMBL" id="QWGE01000004">
    <property type="protein sequence ID" value="RIJ36678.1"/>
    <property type="molecule type" value="Genomic_DNA"/>
</dbReference>
<proteinExistence type="predicted"/>
<keyword evidence="4" id="KW-1185">Reference proteome</keyword>
<evidence type="ECO:0000313" key="3">
    <source>
        <dbReference type="EMBL" id="RIJ36678.1"/>
    </source>
</evidence>
<keyword evidence="1" id="KW-0732">Signal</keyword>
<evidence type="ECO:0000313" key="4">
    <source>
        <dbReference type="Proteomes" id="UP000266005"/>
    </source>
</evidence>
<gene>
    <name evidence="3" type="ORF">D1627_12595</name>
</gene>
<feature type="domain" description="Lipocalin-like" evidence="2">
    <location>
        <begin position="41"/>
        <end position="121"/>
    </location>
</feature>
<name>A0A399S050_9BACT</name>
<comment type="caution">
    <text evidence="3">The sequence shown here is derived from an EMBL/GenBank/DDBJ whole genome shotgun (WGS) entry which is preliminary data.</text>
</comment>
<dbReference type="InterPro" id="IPR024311">
    <property type="entry name" value="Lipocalin-like"/>
</dbReference>
<dbReference type="Pfam" id="PF13648">
    <property type="entry name" value="Lipocalin_4"/>
    <property type="match status" value="1"/>
</dbReference>
<reference evidence="4" key="1">
    <citation type="submission" date="2018-08" db="EMBL/GenBank/DDBJ databases">
        <title>Mucilaginibacter sp. MYSH2.</title>
        <authorList>
            <person name="Seo T."/>
        </authorList>
    </citation>
    <scope>NUCLEOTIDE SEQUENCE [LARGE SCALE GENOMIC DNA]</scope>
    <source>
        <strain evidence="4">KIRAN</strain>
    </source>
</reference>
<dbReference type="PROSITE" id="PS51257">
    <property type="entry name" value="PROKAR_LIPOPROTEIN"/>
    <property type="match status" value="1"/>
</dbReference>
<dbReference type="Proteomes" id="UP000266005">
    <property type="component" value="Unassembled WGS sequence"/>
</dbReference>
<dbReference type="AlphaFoldDB" id="A0A399S050"/>
<organism evidence="3 4">
    <name type="scientific">Pontibacter oryzae</name>
    <dbReference type="NCBI Taxonomy" id="2304593"/>
    <lineage>
        <taxon>Bacteria</taxon>
        <taxon>Pseudomonadati</taxon>
        <taxon>Bacteroidota</taxon>
        <taxon>Cytophagia</taxon>
        <taxon>Cytophagales</taxon>
        <taxon>Hymenobacteraceae</taxon>
        <taxon>Pontibacter</taxon>
    </lineage>
</organism>